<evidence type="ECO:0000313" key="1">
    <source>
        <dbReference type="EMBL" id="ACL46405.1"/>
    </source>
</evidence>
<protein>
    <submittedName>
        <fullName evidence="1">CRISPR-associated protein, Cse4 family</fullName>
    </submittedName>
</protein>
<proteinExistence type="predicted"/>
<dbReference type="KEGG" id="cyn:Cyan7425_4091"/>
<reference evidence="1" key="1">
    <citation type="submission" date="2009-01" db="EMBL/GenBank/DDBJ databases">
        <title>Complete sequence of chromosome Cyanothece sp. PCC 7425.</title>
        <authorList>
            <consortium name="US DOE Joint Genome Institute"/>
            <person name="Lucas S."/>
            <person name="Copeland A."/>
            <person name="Lapidus A."/>
            <person name="Glavina del Rio T."/>
            <person name="Dalin E."/>
            <person name="Tice H."/>
            <person name="Bruce D."/>
            <person name="Goodwin L."/>
            <person name="Pitluck S."/>
            <person name="Sims D."/>
            <person name="Meineke L."/>
            <person name="Brettin T."/>
            <person name="Detter J.C."/>
            <person name="Han C."/>
            <person name="Larimer F."/>
            <person name="Land M."/>
            <person name="Hauser L."/>
            <person name="Kyrpides N."/>
            <person name="Ovchinnikova G."/>
            <person name="Liberton M."/>
            <person name="Stoeckel J."/>
            <person name="Banerjee A."/>
            <person name="Singh A."/>
            <person name="Page L."/>
            <person name="Sato H."/>
            <person name="Zhao L."/>
            <person name="Sherman L."/>
            <person name="Pakrasi H."/>
            <person name="Richardson P."/>
        </authorList>
    </citation>
    <scope>NUCLEOTIDE SEQUENCE</scope>
    <source>
        <strain evidence="1">PCC 7425</strain>
    </source>
</reference>
<name>B8HWH9_CYAP4</name>
<dbReference type="NCBIfam" id="TIGR01869">
    <property type="entry name" value="casC_Cse4"/>
    <property type="match status" value="1"/>
</dbReference>
<organism evidence="1">
    <name type="scientific">Cyanothece sp. (strain PCC 7425 / ATCC 29141)</name>
    <dbReference type="NCBI Taxonomy" id="395961"/>
    <lineage>
        <taxon>Bacteria</taxon>
        <taxon>Bacillati</taxon>
        <taxon>Cyanobacteriota</taxon>
        <taxon>Cyanophyceae</taxon>
        <taxon>Gomontiellales</taxon>
        <taxon>Cyanothecaceae</taxon>
        <taxon>Cyanothece</taxon>
    </lineage>
</organism>
<dbReference type="HOGENOM" id="CLU_044824_0_0_3"/>
<sequence length="501" mass="55721">MQLEIHILQSFPPANLNRDENGMPKSTVFGGYPRARISSQCQKRRTREYYHEYCKELGVDLKHFANRSRNWIKQLKEKLTQRGVSEAQAELMASLTISVLSEKPDKKGKLKYKPEDVIKKLVGVWQKALKSPRKKNELEQAITEQTLPQSFVDGLLKVVPKELMPKSEDGFLEWRTKLQSEFAEMPERVDDQVSLWSVLSIQALQKSQEDLANEDEADDEKVDTSNTMFFVGDVEIENLAGFLLNNLQVVQQDISASVPSFSKAVVDKIIDTIKHKDEKGNVIFPKPGDIALFGRMMANLPNAKVDASVQVAHAISVNKLQQEFDFFTAVEDLAEPDSLGSGHMGETGYNSSTYYRFTTLDTEQLKQNLGNEDNAATIAHAFAEAFVRAIPTGHQNGFAAHSLPAAVMAVVRKGQPVSLVDAFENPVAPKAGKSLLENAVSKLDEHWAELSKMYGEKTVVFKGIVARAQLAQQLEYLAAVEKPSVEELLKDAIDAAFPGGN</sequence>
<dbReference type="STRING" id="395961.Cyan7425_4091"/>
<dbReference type="eggNOG" id="COG1857">
    <property type="taxonomic scope" value="Bacteria"/>
</dbReference>
<dbReference type="InterPro" id="IPR010148">
    <property type="entry name" value="CRISPR-assoc_prot_CT1975"/>
</dbReference>
<dbReference type="EMBL" id="CP001344">
    <property type="protein sequence ID" value="ACL46405.1"/>
    <property type="molecule type" value="Genomic_DNA"/>
</dbReference>
<accession>B8HWH9</accession>
<dbReference type="Pfam" id="PF09344">
    <property type="entry name" value="Cas_CT1975"/>
    <property type="match status" value="2"/>
</dbReference>
<gene>
    <name evidence="1" type="ordered locus">Cyan7425_4091</name>
</gene>
<dbReference type="AlphaFoldDB" id="B8HWH9"/>